<dbReference type="Proteomes" id="UP000812966">
    <property type="component" value="Unassembled WGS sequence"/>
</dbReference>
<proteinExistence type="predicted"/>
<dbReference type="GO" id="GO:0061575">
    <property type="term" value="F:cyclin-dependent protein serine/threonine kinase activator activity"/>
    <property type="evidence" value="ECO:0007669"/>
    <property type="project" value="InterPro"/>
</dbReference>
<evidence type="ECO:0000259" key="11">
    <source>
        <dbReference type="PROSITE" id="PS50089"/>
    </source>
</evidence>
<dbReference type="PANTHER" id="PTHR12683:SF13">
    <property type="entry name" value="CDK-ACTIVATING KINASE ASSEMBLY FACTOR MAT1"/>
    <property type="match status" value="1"/>
</dbReference>
<keyword evidence="3" id="KW-0479">Metal-binding</keyword>
<dbReference type="AlphaFoldDB" id="A0A8K0NMG1"/>
<keyword evidence="13" id="KW-1185">Reference proteome</keyword>
<evidence type="ECO:0000256" key="4">
    <source>
        <dbReference type="ARBA" id="ARBA00022771"/>
    </source>
</evidence>
<accession>A0A8K0NMG1</accession>
<dbReference type="GO" id="GO:0006357">
    <property type="term" value="P:regulation of transcription by RNA polymerase II"/>
    <property type="evidence" value="ECO:0007669"/>
    <property type="project" value="TreeGrafter"/>
</dbReference>
<dbReference type="InterPro" id="IPR013083">
    <property type="entry name" value="Znf_RING/FYVE/PHD"/>
</dbReference>
<keyword evidence="4 9" id="KW-0863">Zinc-finger</keyword>
<evidence type="ECO:0000256" key="10">
    <source>
        <dbReference type="SAM" id="MobiDB-lite"/>
    </source>
</evidence>
<reference evidence="12" key="1">
    <citation type="submission" date="2020-04" db="EMBL/GenBank/DDBJ databases">
        <title>Analysis of mating type loci in Filobasidium floriforme.</title>
        <authorList>
            <person name="Nowrousian M."/>
        </authorList>
    </citation>
    <scope>NUCLEOTIDE SEQUENCE</scope>
    <source>
        <strain evidence="12">CBS 6242</strain>
    </source>
</reference>
<dbReference type="InterPro" id="IPR001841">
    <property type="entry name" value="Znf_RING"/>
</dbReference>
<dbReference type="PROSITE" id="PS50089">
    <property type="entry name" value="ZF_RING_2"/>
    <property type="match status" value="1"/>
</dbReference>
<evidence type="ECO:0000313" key="12">
    <source>
        <dbReference type="EMBL" id="KAG7527320.1"/>
    </source>
</evidence>
<dbReference type="EMBL" id="JABELV010000330">
    <property type="protein sequence ID" value="KAG7527320.1"/>
    <property type="molecule type" value="Genomic_DNA"/>
</dbReference>
<keyword evidence="5" id="KW-0862">Zinc</keyword>
<dbReference type="Pfam" id="PF17121">
    <property type="entry name" value="zf-C3HC4_5"/>
    <property type="match status" value="1"/>
</dbReference>
<evidence type="ECO:0000256" key="6">
    <source>
        <dbReference type="ARBA" id="ARBA00023242"/>
    </source>
</evidence>
<evidence type="ECO:0000256" key="2">
    <source>
        <dbReference type="ARBA" id="ARBA00022257"/>
    </source>
</evidence>
<dbReference type="SUPFAM" id="SSF57850">
    <property type="entry name" value="RING/U-box"/>
    <property type="match status" value="1"/>
</dbReference>
<dbReference type="FunFam" id="3.30.40.10:FF:000037">
    <property type="entry name" value="Cdk-activating kinase assembly factor MAT1, centre"/>
    <property type="match status" value="1"/>
</dbReference>
<feature type="region of interest" description="Disordered" evidence="10">
    <location>
        <begin position="280"/>
        <end position="312"/>
    </location>
</feature>
<keyword evidence="6" id="KW-0539">Nucleus</keyword>
<name>A0A8K0NMG1_9TREE</name>
<dbReference type="InterPro" id="IPR015877">
    <property type="entry name" value="MAT1_centre"/>
</dbReference>
<comment type="subcellular location">
    <subcellularLocation>
        <location evidence="1">Nucleus</location>
    </subcellularLocation>
</comment>
<comment type="caution">
    <text evidence="12">The sequence shown here is derived from an EMBL/GenBank/DDBJ whole genome shotgun (WGS) entry which is preliminary data.</text>
</comment>
<dbReference type="SMART" id="SM00184">
    <property type="entry name" value="RING"/>
    <property type="match status" value="1"/>
</dbReference>
<dbReference type="OrthoDB" id="5963at2759"/>
<dbReference type="PANTHER" id="PTHR12683">
    <property type="entry name" value="CDK-ACTIVATING KINASE ASSEMBLY FACTOR MAT1"/>
    <property type="match status" value="1"/>
</dbReference>
<dbReference type="GO" id="GO:0008270">
    <property type="term" value="F:zinc ion binding"/>
    <property type="evidence" value="ECO:0007669"/>
    <property type="project" value="UniProtKB-KW"/>
</dbReference>
<evidence type="ECO:0000256" key="7">
    <source>
        <dbReference type="ARBA" id="ARBA00029873"/>
    </source>
</evidence>
<dbReference type="Gene3D" id="3.30.40.10">
    <property type="entry name" value="Zinc/RING finger domain, C3HC4 (zinc finger)"/>
    <property type="match status" value="1"/>
</dbReference>
<dbReference type="GO" id="GO:0070985">
    <property type="term" value="C:transcription factor TFIIK complex"/>
    <property type="evidence" value="ECO:0007669"/>
    <property type="project" value="UniProtKB-ARBA"/>
</dbReference>
<organism evidence="12 13">
    <name type="scientific">Filobasidium floriforme</name>
    <dbReference type="NCBI Taxonomy" id="5210"/>
    <lineage>
        <taxon>Eukaryota</taxon>
        <taxon>Fungi</taxon>
        <taxon>Dikarya</taxon>
        <taxon>Basidiomycota</taxon>
        <taxon>Agaricomycotina</taxon>
        <taxon>Tremellomycetes</taxon>
        <taxon>Filobasidiales</taxon>
        <taxon>Filobasidiaceae</taxon>
        <taxon>Filobasidium</taxon>
    </lineage>
</organism>
<dbReference type="Pfam" id="PF06391">
    <property type="entry name" value="MAT1"/>
    <property type="match status" value="1"/>
</dbReference>
<feature type="domain" description="RING-type" evidence="11">
    <location>
        <begin position="77"/>
        <end position="118"/>
    </location>
</feature>
<dbReference type="GO" id="GO:0006289">
    <property type="term" value="P:nucleotide-excision repair"/>
    <property type="evidence" value="ECO:0007669"/>
    <property type="project" value="InterPro"/>
</dbReference>
<evidence type="ECO:0000256" key="5">
    <source>
        <dbReference type="ARBA" id="ARBA00022833"/>
    </source>
</evidence>
<evidence type="ECO:0000256" key="9">
    <source>
        <dbReference type="PROSITE-ProRule" id="PRU00175"/>
    </source>
</evidence>
<protein>
    <recommendedName>
        <fullName evidence="2">RNA polymerase II transcription factor B subunit 3</fullName>
    </recommendedName>
    <alternativeName>
        <fullName evidence="8">RNA polymerase II transcription factor B 38 kDa subunit</fullName>
    </alternativeName>
    <alternativeName>
        <fullName evidence="7">RNA polymerase II transcription factor B p38 subunit</fullName>
    </alternativeName>
</protein>
<evidence type="ECO:0000256" key="3">
    <source>
        <dbReference type="ARBA" id="ARBA00022723"/>
    </source>
</evidence>
<dbReference type="InterPro" id="IPR004575">
    <property type="entry name" value="MAT1/Tfb3"/>
</dbReference>
<evidence type="ECO:0000256" key="1">
    <source>
        <dbReference type="ARBA" id="ARBA00004123"/>
    </source>
</evidence>
<sequence length="406" mass="45518">MSASLKKKLKGNAAAASSSAAGARRLLPATGNGKSLQPGIPRALNDGSFADEMQIFQTGIKDESGRVKEFTSENDICPICKTDRYSKPSLRLLISPCYHKACETCIDRLFSVSAQTCPASGCSRILRKTNFTHQTFEDLEVEREVGIRRRMASIFNKTSDDFAKDAEYDDYLELVEDLTAHLINNTELAETERRILEYQEQNADFIAQKAARQASDRTSAMAREEAARKERQLAAKQAQEEEEDLLRRMETLKQQAFESIARGETGTEYYKEMEKLRAGAEEQSAANHRLRKKAARSGTQVDTVQHAPTSPSYAGPFVPLPFSYFPSPAERHLRPDLSAIPTLPEMGTLSSEGVDSPRYRDIDYIDRQLKAHETWSRVRAGGFDIREIWDRDLRSALEGLLVPLVS</sequence>
<evidence type="ECO:0000256" key="8">
    <source>
        <dbReference type="ARBA" id="ARBA00033277"/>
    </source>
</evidence>
<gene>
    <name evidence="12" type="ORF">FFLO_07050</name>
</gene>
<feature type="compositionally biased region" description="Polar residues" evidence="10">
    <location>
        <begin position="297"/>
        <end position="312"/>
    </location>
</feature>
<evidence type="ECO:0000313" key="13">
    <source>
        <dbReference type="Proteomes" id="UP000812966"/>
    </source>
</evidence>
<dbReference type="NCBIfam" id="TIGR00570">
    <property type="entry name" value="cdk7"/>
    <property type="match status" value="1"/>
</dbReference>